<accession>A0A2W1JMX5</accession>
<keyword evidence="5 6" id="KW-0472">Membrane</keyword>
<dbReference type="EMBL" id="PQWO01000047">
    <property type="protein sequence ID" value="PZD70257.1"/>
    <property type="molecule type" value="Genomic_DNA"/>
</dbReference>
<dbReference type="AlphaFoldDB" id="A0A2W1JMX5"/>
<keyword evidence="8" id="KW-1185">Reference proteome</keyword>
<dbReference type="PANTHER" id="PTHR31632">
    <property type="entry name" value="IRON TRANSPORTER FTH1"/>
    <property type="match status" value="1"/>
</dbReference>
<feature type="transmembrane region" description="Helical" evidence="6">
    <location>
        <begin position="267"/>
        <end position="287"/>
    </location>
</feature>
<comment type="subcellular location">
    <subcellularLocation>
        <location evidence="1">Membrane</location>
        <topology evidence="1">Multi-pass membrane protein</topology>
    </subcellularLocation>
</comment>
<gene>
    <name evidence="7" type="primary">efeU</name>
    <name evidence="7" type="ORF">C1752_14870</name>
</gene>
<organism evidence="7 8">
    <name type="scientific">Acaryochloris thomasi RCC1774</name>
    <dbReference type="NCBI Taxonomy" id="1764569"/>
    <lineage>
        <taxon>Bacteria</taxon>
        <taxon>Bacillati</taxon>
        <taxon>Cyanobacteriota</taxon>
        <taxon>Cyanophyceae</taxon>
        <taxon>Acaryochloridales</taxon>
        <taxon>Acaryochloridaceae</taxon>
        <taxon>Acaryochloris</taxon>
        <taxon>Acaryochloris thomasi</taxon>
    </lineage>
</organism>
<feature type="transmembrane region" description="Helical" evidence="6">
    <location>
        <begin position="82"/>
        <end position="100"/>
    </location>
</feature>
<evidence type="ECO:0000256" key="2">
    <source>
        <dbReference type="ARBA" id="ARBA00008333"/>
    </source>
</evidence>
<evidence type="ECO:0000256" key="6">
    <source>
        <dbReference type="SAM" id="Phobius"/>
    </source>
</evidence>
<feature type="transmembrane region" description="Helical" evidence="6">
    <location>
        <begin position="6"/>
        <end position="30"/>
    </location>
</feature>
<evidence type="ECO:0000313" key="8">
    <source>
        <dbReference type="Proteomes" id="UP000248857"/>
    </source>
</evidence>
<dbReference type="Proteomes" id="UP000248857">
    <property type="component" value="Unassembled WGS sequence"/>
</dbReference>
<name>A0A2W1JMX5_9CYAN</name>
<feature type="transmembrane region" description="Helical" evidence="6">
    <location>
        <begin position="189"/>
        <end position="208"/>
    </location>
</feature>
<evidence type="ECO:0000313" key="7">
    <source>
        <dbReference type="EMBL" id="PZD70257.1"/>
    </source>
</evidence>
<evidence type="ECO:0000256" key="5">
    <source>
        <dbReference type="ARBA" id="ARBA00023136"/>
    </source>
</evidence>
<dbReference type="RefSeq" id="WP_110989186.1">
    <property type="nucleotide sequence ID" value="NZ_CAWNWM010000047.1"/>
</dbReference>
<dbReference type="OrthoDB" id="8215804at2"/>
<dbReference type="InterPro" id="IPR004923">
    <property type="entry name" value="FTR1/Fip1/EfeU"/>
</dbReference>
<evidence type="ECO:0000256" key="4">
    <source>
        <dbReference type="ARBA" id="ARBA00022989"/>
    </source>
</evidence>
<reference evidence="7 8" key="1">
    <citation type="journal article" date="2018" name="Sci. Rep.">
        <title>A novel species of the marine cyanobacterium Acaryochloris with a unique pigment content and lifestyle.</title>
        <authorList>
            <person name="Partensky F."/>
            <person name="Six C."/>
            <person name="Ratin M."/>
            <person name="Garczarek L."/>
            <person name="Vaulot D."/>
            <person name="Probert I."/>
            <person name="Calteau A."/>
            <person name="Gourvil P."/>
            <person name="Marie D."/>
            <person name="Grebert T."/>
            <person name="Bouchier C."/>
            <person name="Le Panse S."/>
            <person name="Gachenot M."/>
            <person name="Rodriguez F."/>
            <person name="Garrido J.L."/>
        </authorList>
    </citation>
    <scope>NUCLEOTIDE SEQUENCE [LARGE SCALE GENOMIC DNA]</scope>
    <source>
        <strain evidence="7 8">RCC1774</strain>
    </source>
</reference>
<sequence length="304" mass="32589">MDFAGALPVFVITLREGVEAALVVGIVLAALTKSRKDDLIPWVYWGILAGIGGSLLIGQLLSWGLRKVGEVNPQLQPVLEPFLKSGLCVVAIAMLSWMLIWMTQQSQSLKGEIENSLTSSLQSSAAGWGVFTLVGIAVLREGFETVLFIFANAQQNSAALGAVLGLSGAVGIGFALFKWGIRINLRRFFQVMGIFLLLIVAGLVISALKNIDAAIYALSLLKPANTLCFSTDSCVLGALAWDVSAVLPDSQFPGVIFKALLGYRDHLYWLQVISYSLFLTIVGTSYLRSLGQPPAKLSNHSSAS</sequence>
<proteinExistence type="inferred from homology"/>
<dbReference type="GO" id="GO:0033573">
    <property type="term" value="C:high-affinity iron permease complex"/>
    <property type="evidence" value="ECO:0007669"/>
    <property type="project" value="InterPro"/>
</dbReference>
<protein>
    <submittedName>
        <fullName evidence="7">Ferrous iron permease EfeU</fullName>
    </submittedName>
</protein>
<keyword evidence="4 6" id="KW-1133">Transmembrane helix</keyword>
<dbReference type="GO" id="GO:0015093">
    <property type="term" value="F:ferrous iron transmembrane transporter activity"/>
    <property type="evidence" value="ECO:0007669"/>
    <property type="project" value="TreeGrafter"/>
</dbReference>
<comment type="similarity">
    <text evidence="2">Belongs to the oxidase-dependent Fe transporter (OFeT) (TC 9.A.10.1) family.</text>
</comment>
<evidence type="ECO:0000256" key="3">
    <source>
        <dbReference type="ARBA" id="ARBA00022692"/>
    </source>
</evidence>
<dbReference type="Pfam" id="PF03239">
    <property type="entry name" value="FTR1"/>
    <property type="match status" value="1"/>
</dbReference>
<feature type="transmembrane region" description="Helical" evidence="6">
    <location>
        <begin position="42"/>
        <end position="62"/>
    </location>
</feature>
<keyword evidence="3 6" id="KW-0812">Transmembrane</keyword>
<feature type="transmembrane region" description="Helical" evidence="6">
    <location>
        <begin position="159"/>
        <end position="177"/>
    </location>
</feature>
<feature type="transmembrane region" description="Helical" evidence="6">
    <location>
        <begin position="121"/>
        <end position="139"/>
    </location>
</feature>
<comment type="caution">
    <text evidence="7">The sequence shown here is derived from an EMBL/GenBank/DDBJ whole genome shotgun (WGS) entry which is preliminary data.</text>
</comment>
<dbReference type="PANTHER" id="PTHR31632:SF2">
    <property type="entry name" value="PLASMA MEMBRANE IRON PERMEASE"/>
    <property type="match status" value="1"/>
</dbReference>
<evidence type="ECO:0000256" key="1">
    <source>
        <dbReference type="ARBA" id="ARBA00004141"/>
    </source>
</evidence>